<sequence>MSSSNKSLPRSARSLSTPPSSRPLSRLNGAGYKKENGNTGVLKDIPTDDANINGTRSVSVGVIKPGLPKDKSAALNQLHSKDNKCTPPPPAKPGFVKNEPPNIEKKPVEPVDKNSVDSRYSDLDSYPPAVFKAFGKQTDNLSNVSSIITAPDFTEGDWNELKNWFEVTNDLNRFTFEYNRKNNILTVMPPTEMHQFMVQGRNHMERALWDTMQPACPPWISRAVRFTTEPLEYVTIKITNPKKKGVKKHSKKVADNVEGFHMLKTTIKTSFAEVSKSQGLYTMPSADAETVNSEGVLNKVRLGLSALSNRSVASTYN</sequence>
<evidence type="ECO:0000313" key="2">
    <source>
        <dbReference type="EMBL" id="EPS92494.1"/>
    </source>
</evidence>
<evidence type="ECO:0000256" key="1">
    <source>
        <dbReference type="SAM" id="MobiDB-lite"/>
    </source>
</evidence>
<keyword evidence="3" id="KW-1185">Reference proteome</keyword>
<name>S8F0D0_FOMSC</name>
<dbReference type="AlphaFoldDB" id="S8F0D0"/>
<feature type="compositionally biased region" description="Low complexity" evidence="1">
    <location>
        <begin position="7"/>
        <end position="27"/>
    </location>
</feature>
<protein>
    <submittedName>
        <fullName evidence="2">Uncharacterized protein</fullName>
    </submittedName>
</protein>
<feature type="compositionally biased region" description="Basic and acidic residues" evidence="1">
    <location>
        <begin position="102"/>
        <end position="120"/>
    </location>
</feature>
<evidence type="ECO:0000313" key="3">
    <source>
        <dbReference type="Proteomes" id="UP000015241"/>
    </source>
</evidence>
<reference evidence="2 3" key="1">
    <citation type="journal article" date="2012" name="Science">
        <title>The Paleozoic origin of enzymatic lignin decomposition reconstructed from 31 fungal genomes.</title>
        <authorList>
            <person name="Floudas D."/>
            <person name="Binder M."/>
            <person name="Riley R."/>
            <person name="Barry K."/>
            <person name="Blanchette R.A."/>
            <person name="Henrissat B."/>
            <person name="Martinez A.T."/>
            <person name="Otillar R."/>
            <person name="Spatafora J.W."/>
            <person name="Yadav J.S."/>
            <person name="Aerts A."/>
            <person name="Benoit I."/>
            <person name="Boyd A."/>
            <person name="Carlson A."/>
            <person name="Copeland A."/>
            <person name="Coutinho P.M."/>
            <person name="de Vries R.P."/>
            <person name="Ferreira P."/>
            <person name="Findley K."/>
            <person name="Foster B."/>
            <person name="Gaskell J."/>
            <person name="Glotzer D."/>
            <person name="Gorecki P."/>
            <person name="Heitman J."/>
            <person name="Hesse C."/>
            <person name="Hori C."/>
            <person name="Igarashi K."/>
            <person name="Jurgens J.A."/>
            <person name="Kallen N."/>
            <person name="Kersten P."/>
            <person name="Kohler A."/>
            <person name="Kuees U."/>
            <person name="Kumar T.K.A."/>
            <person name="Kuo A."/>
            <person name="LaButti K."/>
            <person name="Larrondo L.F."/>
            <person name="Lindquist E."/>
            <person name="Ling A."/>
            <person name="Lombard V."/>
            <person name="Lucas S."/>
            <person name="Lundell T."/>
            <person name="Martin R."/>
            <person name="McLaughlin D.J."/>
            <person name="Morgenstern I."/>
            <person name="Morin E."/>
            <person name="Murat C."/>
            <person name="Nagy L.G."/>
            <person name="Nolan M."/>
            <person name="Ohm R.A."/>
            <person name="Patyshakuliyeva A."/>
            <person name="Rokas A."/>
            <person name="Ruiz-Duenas F.J."/>
            <person name="Sabat G."/>
            <person name="Salamov A."/>
            <person name="Samejima M."/>
            <person name="Schmutz J."/>
            <person name="Slot J.C."/>
            <person name="St John F."/>
            <person name="Stenlid J."/>
            <person name="Sun H."/>
            <person name="Sun S."/>
            <person name="Syed K."/>
            <person name="Tsang A."/>
            <person name="Wiebenga A."/>
            <person name="Young D."/>
            <person name="Pisabarro A."/>
            <person name="Eastwood D.C."/>
            <person name="Martin F."/>
            <person name="Cullen D."/>
            <person name="Grigoriev I.V."/>
            <person name="Hibbett D.S."/>
        </authorList>
    </citation>
    <scope>NUCLEOTIDE SEQUENCE</scope>
    <source>
        <strain evidence="3">FP-58527</strain>
    </source>
</reference>
<dbReference type="HOGENOM" id="CLU_877276_0_0_1"/>
<dbReference type="EMBL" id="KE504538">
    <property type="protein sequence ID" value="EPS92494.1"/>
    <property type="molecule type" value="Genomic_DNA"/>
</dbReference>
<gene>
    <name evidence="2" type="ORF">FOMPIDRAFT_1056818</name>
</gene>
<feature type="region of interest" description="Disordered" evidence="1">
    <location>
        <begin position="1"/>
        <end position="120"/>
    </location>
</feature>
<organism evidence="2 3">
    <name type="scientific">Fomitopsis schrenkii</name>
    <name type="common">Brown rot fungus</name>
    <dbReference type="NCBI Taxonomy" id="2126942"/>
    <lineage>
        <taxon>Eukaryota</taxon>
        <taxon>Fungi</taxon>
        <taxon>Dikarya</taxon>
        <taxon>Basidiomycota</taxon>
        <taxon>Agaricomycotina</taxon>
        <taxon>Agaricomycetes</taxon>
        <taxon>Polyporales</taxon>
        <taxon>Fomitopsis</taxon>
    </lineage>
</organism>
<accession>S8F0D0</accession>
<dbReference type="InParanoid" id="S8F0D0"/>
<dbReference type="Proteomes" id="UP000015241">
    <property type="component" value="Unassembled WGS sequence"/>
</dbReference>
<proteinExistence type="predicted"/>